<dbReference type="Pfam" id="PF01585">
    <property type="entry name" value="G-patch"/>
    <property type="match status" value="2"/>
</dbReference>
<dbReference type="AlphaFoldDB" id="A0AAD5DBK7"/>
<evidence type="ECO:0000256" key="1">
    <source>
        <dbReference type="SAM" id="MobiDB-lite"/>
    </source>
</evidence>
<feature type="compositionally biased region" description="Polar residues" evidence="1">
    <location>
        <begin position="453"/>
        <end position="477"/>
    </location>
</feature>
<dbReference type="SMART" id="SM00443">
    <property type="entry name" value="G_patch"/>
    <property type="match status" value="2"/>
</dbReference>
<feature type="compositionally biased region" description="Low complexity" evidence="1">
    <location>
        <begin position="43"/>
        <end position="64"/>
    </location>
</feature>
<feature type="compositionally biased region" description="Basic residues" evidence="1">
    <location>
        <begin position="330"/>
        <end position="344"/>
    </location>
</feature>
<feature type="region of interest" description="Disordered" evidence="1">
    <location>
        <begin position="430"/>
        <end position="548"/>
    </location>
</feature>
<feature type="region of interest" description="Disordered" evidence="1">
    <location>
        <begin position="587"/>
        <end position="635"/>
    </location>
</feature>
<gene>
    <name evidence="4" type="ORF">M8C21_008750</name>
</gene>
<feature type="compositionally biased region" description="Acidic residues" evidence="1">
    <location>
        <begin position="201"/>
        <end position="215"/>
    </location>
</feature>
<dbReference type="SUPFAM" id="SSF82708">
    <property type="entry name" value="R3H domain"/>
    <property type="match status" value="1"/>
</dbReference>
<feature type="compositionally biased region" description="Basic and acidic residues" evidence="1">
    <location>
        <begin position="440"/>
        <end position="451"/>
    </location>
</feature>
<dbReference type="PANTHER" id="PTHR47423">
    <property type="entry name" value="G-PATCH DOMAIN CONTAINING PROTEIN"/>
    <property type="match status" value="1"/>
</dbReference>
<dbReference type="InterPro" id="IPR036867">
    <property type="entry name" value="R3H_dom_sf"/>
</dbReference>
<feature type="compositionally biased region" description="Polar residues" evidence="1">
    <location>
        <begin position="539"/>
        <end position="548"/>
    </location>
</feature>
<feature type="region of interest" description="Disordered" evidence="1">
    <location>
        <begin position="651"/>
        <end position="679"/>
    </location>
</feature>
<name>A0AAD5DBK7_AMBAR</name>
<feature type="region of interest" description="Disordered" evidence="1">
    <location>
        <begin position="197"/>
        <end position="262"/>
    </location>
</feature>
<evidence type="ECO:0000259" key="3">
    <source>
        <dbReference type="PROSITE" id="PS51061"/>
    </source>
</evidence>
<organism evidence="4 5">
    <name type="scientific">Ambrosia artemisiifolia</name>
    <name type="common">Common ragweed</name>
    <dbReference type="NCBI Taxonomy" id="4212"/>
    <lineage>
        <taxon>Eukaryota</taxon>
        <taxon>Viridiplantae</taxon>
        <taxon>Streptophyta</taxon>
        <taxon>Embryophyta</taxon>
        <taxon>Tracheophyta</taxon>
        <taxon>Spermatophyta</taxon>
        <taxon>Magnoliopsida</taxon>
        <taxon>eudicotyledons</taxon>
        <taxon>Gunneridae</taxon>
        <taxon>Pentapetalae</taxon>
        <taxon>asterids</taxon>
        <taxon>campanulids</taxon>
        <taxon>Asterales</taxon>
        <taxon>Asteraceae</taxon>
        <taxon>Asteroideae</taxon>
        <taxon>Heliantheae alliance</taxon>
        <taxon>Heliantheae</taxon>
        <taxon>Ambrosia</taxon>
    </lineage>
</organism>
<dbReference type="InterPro" id="IPR001374">
    <property type="entry name" value="R3H_dom"/>
</dbReference>
<feature type="compositionally biased region" description="Polar residues" evidence="1">
    <location>
        <begin position="176"/>
        <end position="185"/>
    </location>
</feature>
<dbReference type="InterPro" id="IPR000467">
    <property type="entry name" value="G_patch_dom"/>
</dbReference>
<dbReference type="Gene3D" id="3.30.1370.50">
    <property type="entry name" value="R3H-like domain"/>
    <property type="match status" value="1"/>
</dbReference>
<protein>
    <recommendedName>
        <fullName evidence="6">Protein SQS1</fullName>
    </recommendedName>
</protein>
<evidence type="ECO:0000313" key="5">
    <source>
        <dbReference type="Proteomes" id="UP001206925"/>
    </source>
</evidence>
<dbReference type="Pfam" id="PF01424">
    <property type="entry name" value="R3H"/>
    <property type="match status" value="1"/>
</dbReference>
<feature type="compositionally biased region" description="Low complexity" evidence="1">
    <location>
        <begin position="216"/>
        <end position="226"/>
    </location>
</feature>
<feature type="compositionally biased region" description="Basic and acidic residues" evidence="1">
    <location>
        <begin position="489"/>
        <end position="504"/>
    </location>
</feature>
<feature type="domain" description="R3H" evidence="3">
    <location>
        <begin position="366"/>
        <end position="431"/>
    </location>
</feature>
<feature type="compositionally biased region" description="Low complexity" evidence="1">
    <location>
        <begin position="1"/>
        <end position="17"/>
    </location>
</feature>
<feature type="region of interest" description="Disordered" evidence="1">
    <location>
        <begin position="329"/>
        <end position="352"/>
    </location>
</feature>
<dbReference type="PROSITE" id="PS51061">
    <property type="entry name" value="R3H"/>
    <property type="match status" value="1"/>
</dbReference>
<dbReference type="EMBL" id="JAMZMK010000352">
    <property type="protein sequence ID" value="KAI7756547.1"/>
    <property type="molecule type" value="Genomic_DNA"/>
</dbReference>
<comment type="caution">
    <text evidence="4">The sequence shown here is derived from an EMBL/GenBank/DDBJ whole genome shotgun (WGS) entry which is preliminary data.</text>
</comment>
<dbReference type="GO" id="GO:0003676">
    <property type="term" value="F:nucleic acid binding"/>
    <property type="evidence" value="ECO:0007669"/>
    <property type="project" value="UniProtKB-UniRule"/>
</dbReference>
<proteinExistence type="predicted"/>
<dbReference type="PANTHER" id="PTHR47423:SF2">
    <property type="entry name" value="PROTEIN SQS1"/>
    <property type="match status" value="1"/>
</dbReference>
<evidence type="ECO:0000259" key="2">
    <source>
        <dbReference type="PROSITE" id="PS50174"/>
    </source>
</evidence>
<keyword evidence="5" id="KW-1185">Reference proteome</keyword>
<dbReference type="PROSITE" id="PS50174">
    <property type="entry name" value="G_PATCH"/>
    <property type="match status" value="2"/>
</dbReference>
<accession>A0AAD5DBK7</accession>
<feature type="region of interest" description="Disordered" evidence="1">
    <location>
        <begin position="1"/>
        <end position="99"/>
    </location>
</feature>
<evidence type="ECO:0000313" key="4">
    <source>
        <dbReference type="EMBL" id="KAI7756547.1"/>
    </source>
</evidence>
<feature type="domain" description="G-patch" evidence="2">
    <location>
        <begin position="553"/>
        <end position="599"/>
    </location>
</feature>
<sequence>MAGKSNNNNIKQKSSKSNGRKSIKQSLFVDGGLLSDWSPVTDSPPSKGKSNNGKNKSKASTSNSRIMEKRNMNAVGYSYPQMDPLPDEGDDEHKKLDESDTIVLVDTKVVAYVDQAKVEEESETVKYTAYDANSELDETFHRGLGFYEKEEDVSVNEKKEGFISESSSSEEIETDPLSSPEKNSGFLSIGGMKLYTHDISDVEDDEDKESEESSDSENSSNSSDSDTSSDDIDDEIAKDYIEGIGGSYKDSNLDVSDDDNDDDDVINDTIIKFGGIALQEASREYGMKNPRSRIKSQSQTKSIKFRADTDDWSAMDDFMLVKDPRIAYAQKKKKKHEKSNRSRRLPGEKKKLRQDTIALKRRERMIRRGVDLEQINLKLVQMVETEGDIMSFELMHSRDCSQVQRLASIYRLRSCSQGSGKRRFVTVTRTEHTGMPSSNDRIRLEKARDADTVVNNTPPAKLTANSSKKASKGTSGLSPLDSRLTKAKTHGESSSNKRREKDKTVTYAKQPVSFISCGNMEPEPNVTTLPVDELKPRDQTASSSSYGAFENHTTGFGSRMMAKMGYVDGNGLGKDGTGISEPIEVIQRPKSLGLGAEAPEDTTPPQKLKGQSSRSNESRGRSGNARAGLFERHTKGFGSKMMAKMGYVEGSGLGRESQGIVDPLVATRLPKSRGLGANS</sequence>
<feature type="region of interest" description="Disordered" evidence="1">
    <location>
        <begin position="151"/>
        <end position="185"/>
    </location>
</feature>
<evidence type="ECO:0008006" key="6">
    <source>
        <dbReference type="Google" id="ProtNLM"/>
    </source>
</evidence>
<feature type="domain" description="G-patch" evidence="2">
    <location>
        <begin position="634"/>
        <end position="679"/>
    </location>
</feature>
<reference evidence="4" key="1">
    <citation type="submission" date="2022-06" db="EMBL/GenBank/DDBJ databases">
        <title>Uncovering the hologenomic basis of an extraordinary plant invasion.</title>
        <authorList>
            <person name="Bieker V.C."/>
            <person name="Martin M.D."/>
            <person name="Gilbert T."/>
            <person name="Hodgins K."/>
            <person name="Battlay P."/>
            <person name="Petersen B."/>
            <person name="Wilson J."/>
        </authorList>
    </citation>
    <scope>NUCLEOTIDE SEQUENCE</scope>
    <source>
        <strain evidence="4">AA19_3_7</strain>
        <tissue evidence="4">Leaf</tissue>
    </source>
</reference>
<dbReference type="Proteomes" id="UP001206925">
    <property type="component" value="Unassembled WGS sequence"/>
</dbReference>